<evidence type="ECO:0000313" key="3">
    <source>
        <dbReference type="Proteomes" id="UP000286678"/>
    </source>
</evidence>
<accession>A0A432XPK3</accession>
<gene>
    <name evidence="2" type="ORF">CWE21_00645</name>
</gene>
<dbReference type="RefSeq" id="WP_126832187.1">
    <property type="nucleotide sequence ID" value="NZ_PIPT01000001.1"/>
</dbReference>
<name>A0A432XPK3_9GAMM</name>
<reference evidence="3" key="1">
    <citation type="journal article" date="2018" name="Front. Microbiol.">
        <title>Genome-Based Analysis Reveals the Taxonomy and Diversity of the Family Idiomarinaceae.</title>
        <authorList>
            <person name="Liu Y."/>
            <person name="Lai Q."/>
            <person name="Shao Z."/>
        </authorList>
    </citation>
    <scope>NUCLEOTIDE SEQUENCE [LARGE SCALE GENOMIC DNA]</scope>
    <source>
        <strain evidence="3">SW15</strain>
    </source>
</reference>
<organism evidence="2 3">
    <name type="scientific">Pseudidiomarina aquimaris</name>
    <dbReference type="NCBI Taxonomy" id="641841"/>
    <lineage>
        <taxon>Bacteria</taxon>
        <taxon>Pseudomonadati</taxon>
        <taxon>Pseudomonadota</taxon>
        <taxon>Gammaproteobacteria</taxon>
        <taxon>Alteromonadales</taxon>
        <taxon>Idiomarinaceae</taxon>
        <taxon>Pseudidiomarina</taxon>
    </lineage>
</organism>
<dbReference type="OrthoDB" id="6235255at2"/>
<dbReference type="AlphaFoldDB" id="A0A432XPK3"/>
<evidence type="ECO:0000313" key="2">
    <source>
        <dbReference type="EMBL" id="RUO50646.1"/>
    </source>
</evidence>
<feature type="chain" id="PRO_5019338391" evidence="1">
    <location>
        <begin position="26"/>
        <end position="368"/>
    </location>
</feature>
<keyword evidence="3" id="KW-1185">Reference proteome</keyword>
<comment type="caution">
    <text evidence="2">The sequence shown here is derived from an EMBL/GenBank/DDBJ whole genome shotgun (WGS) entry which is preliminary data.</text>
</comment>
<protein>
    <submittedName>
        <fullName evidence="2">Uncharacterized protein</fullName>
    </submittedName>
</protein>
<feature type="signal peptide" evidence="1">
    <location>
        <begin position="1"/>
        <end position="25"/>
    </location>
</feature>
<dbReference type="Proteomes" id="UP000286678">
    <property type="component" value="Unassembled WGS sequence"/>
</dbReference>
<evidence type="ECO:0000256" key="1">
    <source>
        <dbReference type="SAM" id="SignalP"/>
    </source>
</evidence>
<dbReference type="EMBL" id="PIPT01000001">
    <property type="protein sequence ID" value="RUO50646.1"/>
    <property type="molecule type" value="Genomic_DNA"/>
</dbReference>
<keyword evidence="1" id="KW-0732">Signal</keyword>
<sequence>MKTIKKSLLAGAICASLGATAPALADVRTIIFEGNVEYLDFDTDREGFQLDNEESIVRFRAIATYDDDRMFYDEYFYMYWRDVYYEDNGDPEEAALVGLTFQFLDAMGNVVPQSSIPMEVNFEAEHVDESDFEFYQYYYDDGEFIVFDNEQVGSQDVGEFVSVDEGYDIEFDYREDREEEGGCSAEFEEDYNCGEFEYDFDVDNYNYMMMNPPLFTDTGTELEPVEYFGDGEFYFQFDFRQYDYIDGGESSYLEFYAEGEMDTIYFGMPDADADGVPDDVDQCSASLTEETVMFGEYDSSVTNYVDEQGCTIMDHYAACPEETSSRGIRSVRSGPSNCEKAISYELVSDGVITYSEARLLRSALYNSQ</sequence>
<proteinExistence type="predicted"/>